<dbReference type="AlphaFoldDB" id="A0A9D4MZA5"/>
<reference evidence="1" key="2">
    <citation type="submission" date="2020-11" db="EMBL/GenBank/DDBJ databases">
        <authorList>
            <person name="McCartney M.A."/>
            <person name="Auch B."/>
            <person name="Kono T."/>
            <person name="Mallez S."/>
            <person name="Becker A."/>
            <person name="Gohl D.M."/>
            <person name="Silverstein K.A.T."/>
            <person name="Koren S."/>
            <person name="Bechman K.B."/>
            <person name="Herman A."/>
            <person name="Abrahante J.E."/>
            <person name="Garbe J."/>
        </authorList>
    </citation>
    <scope>NUCLEOTIDE SEQUENCE</scope>
    <source>
        <strain evidence="1">Duluth1</strain>
        <tissue evidence="1">Whole animal</tissue>
    </source>
</reference>
<evidence type="ECO:0000313" key="2">
    <source>
        <dbReference type="Proteomes" id="UP000828390"/>
    </source>
</evidence>
<comment type="caution">
    <text evidence="1">The sequence shown here is derived from an EMBL/GenBank/DDBJ whole genome shotgun (WGS) entry which is preliminary data.</text>
</comment>
<gene>
    <name evidence="1" type="ORF">DPMN_008459</name>
</gene>
<proteinExistence type="predicted"/>
<sequence length="106" mass="11793">MRYANSGNYYCCGKAFPDAFNLRRLQRTKDPMMCVQCGRSFSDKNLPVAREKSAKKRDCRTVTSVGWQLGVRLTSKSTTSPTCLTSITYMGSVSKCTVAKQTSLDT</sequence>
<name>A0A9D4MZA5_DREPO</name>
<dbReference type="EMBL" id="JAIWYP010000001">
    <property type="protein sequence ID" value="KAH3884479.1"/>
    <property type="molecule type" value="Genomic_DNA"/>
</dbReference>
<keyword evidence="2" id="KW-1185">Reference proteome</keyword>
<accession>A0A9D4MZA5</accession>
<protein>
    <submittedName>
        <fullName evidence="1">Uncharacterized protein</fullName>
    </submittedName>
</protein>
<evidence type="ECO:0000313" key="1">
    <source>
        <dbReference type="EMBL" id="KAH3884479.1"/>
    </source>
</evidence>
<dbReference type="Proteomes" id="UP000828390">
    <property type="component" value="Unassembled WGS sequence"/>
</dbReference>
<reference evidence="1" key="1">
    <citation type="journal article" date="2019" name="bioRxiv">
        <title>The Genome of the Zebra Mussel, Dreissena polymorpha: A Resource for Invasive Species Research.</title>
        <authorList>
            <person name="McCartney M.A."/>
            <person name="Auch B."/>
            <person name="Kono T."/>
            <person name="Mallez S."/>
            <person name="Zhang Y."/>
            <person name="Obille A."/>
            <person name="Becker A."/>
            <person name="Abrahante J.E."/>
            <person name="Garbe J."/>
            <person name="Badalamenti J.P."/>
            <person name="Herman A."/>
            <person name="Mangelson H."/>
            <person name="Liachko I."/>
            <person name="Sullivan S."/>
            <person name="Sone E.D."/>
            <person name="Koren S."/>
            <person name="Silverstein K.A.T."/>
            <person name="Beckman K.B."/>
            <person name="Gohl D.M."/>
        </authorList>
    </citation>
    <scope>NUCLEOTIDE SEQUENCE</scope>
    <source>
        <strain evidence="1">Duluth1</strain>
        <tissue evidence="1">Whole animal</tissue>
    </source>
</reference>
<organism evidence="1 2">
    <name type="scientific">Dreissena polymorpha</name>
    <name type="common">Zebra mussel</name>
    <name type="synonym">Mytilus polymorpha</name>
    <dbReference type="NCBI Taxonomy" id="45954"/>
    <lineage>
        <taxon>Eukaryota</taxon>
        <taxon>Metazoa</taxon>
        <taxon>Spiralia</taxon>
        <taxon>Lophotrochozoa</taxon>
        <taxon>Mollusca</taxon>
        <taxon>Bivalvia</taxon>
        <taxon>Autobranchia</taxon>
        <taxon>Heteroconchia</taxon>
        <taxon>Euheterodonta</taxon>
        <taxon>Imparidentia</taxon>
        <taxon>Neoheterodontei</taxon>
        <taxon>Myida</taxon>
        <taxon>Dreissenoidea</taxon>
        <taxon>Dreissenidae</taxon>
        <taxon>Dreissena</taxon>
    </lineage>
</organism>